<dbReference type="GO" id="GO:0005385">
    <property type="term" value="F:zinc ion transmembrane transporter activity"/>
    <property type="evidence" value="ECO:0007669"/>
    <property type="project" value="TreeGrafter"/>
</dbReference>
<dbReference type="Proteomes" id="UP000663828">
    <property type="component" value="Unassembled WGS sequence"/>
</dbReference>
<dbReference type="PANTHER" id="PTHR12191">
    <property type="entry name" value="SOLUTE CARRIER FAMILY 39"/>
    <property type="match status" value="1"/>
</dbReference>
<dbReference type="InterPro" id="IPR003689">
    <property type="entry name" value="ZIP"/>
</dbReference>
<keyword evidence="8" id="KW-1185">Reference proteome</keyword>
<feature type="non-terminal residue" evidence="7">
    <location>
        <position position="1"/>
    </location>
</feature>
<dbReference type="EMBL" id="CAJNOR010013190">
    <property type="protein sequence ID" value="CAF1671980.1"/>
    <property type="molecule type" value="Genomic_DNA"/>
</dbReference>
<name>A0A816GCH3_ADIRI</name>
<evidence type="ECO:0000256" key="4">
    <source>
        <dbReference type="ARBA" id="ARBA00022989"/>
    </source>
</evidence>
<dbReference type="Pfam" id="PF02535">
    <property type="entry name" value="Zip"/>
    <property type="match status" value="1"/>
</dbReference>
<dbReference type="GO" id="GO:0030003">
    <property type="term" value="P:intracellular monoatomic cation homeostasis"/>
    <property type="evidence" value="ECO:0007669"/>
    <property type="project" value="TreeGrafter"/>
</dbReference>
<comment type="subcellular location">
    <subcellularLocation>
        <location evidence="1">Membrane</location>
        <topology evidence="1">Multi-pass membrane protein</topology>
    </subcellularLocation>
</comment>
<evidence type="ECO:0000313" key="7">
    <source>
        <dbReference type="EMBL" id="CAF1671980.1"/>
    </source>
</evidence>
<evidence type="ECO:0000256" key="5">
    <source>
        <dbReference type="ARBA" id="ARBA00023136"/>
    </source>
</evidence>
<dbReference type="AlphaFoldDB" id="A0A816GCH3"/>
<proteinExistence type="inferred from homology"/>
<organism evidence="7 8">
    <name type="scientific">Adineta ricciae</name>
    <name type="common">Rotifer</name>
    <dbReference type="NCBI Taxonomy" id="249248"/>
    <lineage>
        <taxon>Eukaryota</taxon>
        <taxon>Metazoa</taxon>
        <taxon>Spiralia</taxon>
        <taxon>Gnathifera</taxon>
        <taxon>Rotifera</taxon>
        <taxon>Eurotatoria</taxon>
        <taxon>Bdelloidea</taxon>
        <taxon>Adinetida</taxon>
        <taxon>Adinetidae</taxon>
        <taxon>Adineta</taxon>
    </lineage>
</organism>
<protein>
    <submittedName>
        <fullName evidence="7">Uncharacterized protein</fullName>
    </submittedName>
</protein>
<gene>
    <name evidence="7" type="ORF">XAT740_LOCUS58861</name>
</gene>
<keyword evidence="4 6" id="KW-1133">Transmembrane helix</keyword>
<evidence type="ECO:0000313" key="8">
    <source>
        <dbReference type="Proteomes" id="UP000663828"/>
    </source>
</evidence>
<feature type="transmembrane region" description="Helical" evidence="6">
    <location>
        <begin position="16"/>
        <end position="36"/>
    </location>
</feature>
<reference evidence="7" key="1">
    <citation type="submission" date="2021-02" db="EMBL/GenBank/DDBJ databases">
        <authorList>
            <person name="Nowell W R."/>
        </authorList>
    </citation>
    <scope>NUCLEOTIDE SEQUENCE</scope>
</reference>
<dbReference type="GO" id="GO:0005886">
    <property type="term" value="C:plasma membrane"/>
    <property type="evidence" value="ECO:0007669"/>
    <property type="project" value="TreeGrafter"/>
</dbReference>
<dbReference type="InterPro" id="IPR050799">
    <property type="entry name" value="ZIP_Transporter"/>
</dbReference>
<keyword evidence="5 6" id="KW-0472">Membrane</keyword>
<evidence type="ECO:0000256" key="2">
    <source>
        <dbReference type="ARBA" id="ARBA00006939"/>
    </source>
</evidence>
<evidence type="ECO:0000256" key="6">
    <source>
        <dbReference type="SAM" id="Phobius"/>
    </source>
</evidence>
<sequence>DTAILLSSGLPIKQALLMNFISACGIYPGFFIGAKLGELENFHPWICALAGGMFVYIGLADMIPELISMGEEIEKDTLKENKPISRILKTKILLTQNLGVITGVASMYLSAKYGDFLESYF</sequence>
<evidence type="ECO:0000256" key="3">
    <source>
        <dbReference type="ARBA" id="ARBA00022692"/>
    </source>
</evidence>
<comment type="similarity">
    <text evidence="2">Belongs to the ZIP transporter (TC 2.A.5) family.</text>
</comment>
<dbReference type="PANTHER" id="PTHR12191:SF37">
    <property type="entry name" value="ZINC TRANSPORTER FOI"/>
    <property type="match status" value="1"/>
</dbReference>
<dbReference type="GO" id="GO:0071578">
    <property type="term" value="P:zinc ion import across plasma membrane"/>
    <property type="evidence" value="ECO:0007669"/>
    <property type="project" value="TreeGrafter"/>
</dbReference>
<keyword evidence="3 6" id="KW-0812">Transmembrane</keyword>
<dbReference type="GO" id="GO:0140410">
    <property type="term" value="F:monoatomic cation:bicarbonate symporter activity"/>
    <property type="evidence" value="ECO:0007669"/>
    <property type="project" value="TreeGrafter"/>
</dbReference>
<feature type="transmembrane region" description="Helical" evidence="6">
    <location>
        <begin position="42"/>
        <end position="59"/>
    </location>
</feature>
<accession>A0A816GCH3</accession>
<evidence type="ECO:0000256" key="1">
    <source>
        <dbReference type="ARBA" id="ARBA00004141"/>
    </source>
</evidence>
<comment type="caution">
    <text evidence="7">The sequence shown here is derived from an EMBL/GenBank/DDBJ whole genome shotgun (WGS) entry which is preliminary data.</text>
</comment>